<dbReference type="EMBL" id="AOSG01000086">
    <property type="protein sequence ID" value="EOR69983.1"/>
    <property type="molecule type" value="Genomic_DNA"/>
</dbReference>
<evidence type="ECO:0000313" key="1">
    <source>
        <dbReference type="EMBL" id="EOR69983.1"/>
    </source>
</evidence>
<comment type="caution">
    <text evidence="1">The sequence shown here is derived from an EMBL/GenBank/DDBJ whole genome shotgun (WGS) entry which is preliminary data.</text>
</comment>
<proteinExistence type="predicted"/>
<accession>A0A9P2T7Y9</accession>
<reference evidence="1 2" key="1">
    <citation type="journal article" date="2013" name="Genome Announc.">
        <title>Draft Genome Sequence of the Lignocellulose Decomposer Thermobifida fusca Strain TM51.</title>
        <authorList>
            <person name="Toth A."/>
            <person name="Barna T."/>
            <person name="Nagy I."/>
            <person name="Horvath B."/>
            <person name="Nagy I."/>
            <person name="Tancsics A."/>
            <person name="Kriszt B."/>
            <person name="Baka E."/>
            <person name="Fekete C."/>
            <person name="Kukolya J."/>
        </authorList>
    </citation>
    <scope>NUCLEOTIDE SEQUENCE [LARGE SCALE GENOMIC DNA]</scope>
    <source>
        <strain evidence="1 2">TM51</strain>
    </source>
</reference>
<dbReference type="RefSeq" id="WP_011293261.1">
    <property type="nucleotide sequence ID" value="NZ_AOSG01000086.1"/>
</dbReference>
<protein>
    <submittedName>
        <fullName evidence="1">Uncharacterized protein</fullName>
    </submittedName>
</protein>
<keyword evidence="2" id="KW-1185">Reference proteome</keyword>
<evidence type="ECO:0000313" key="2">
    <source>
        <dbReference type="Proteomes" id="UP000014184"/>
    </source>
</evidence>
<gene>
    <name evidence="1" type="ORF">TM51_14586</name>
</gene>
<dbReference type="AlphaFoldDB" id="A0A9P2T7Y9"/>
<organism evidence="1 2">
    <name type="scientific">Thermobifida fusca TM51</name>
    <dbReference type="NCBI Taxonomy" id="1169414"/>
    <lineage>
        <taxon>Bacteria</taxon>
        <taxon>Bacillati</taxon>
        <taxon>Actinomycetota</taxon>
        <taxon>Actinomycetes</taxon>
        <taxon>Streptosporangiales</taxon>
        <taxon>Nocardiopsidaceae</taxon>
        <taxon>Thermobifida</taxon>
    </lineage>
</organism>
<sequence>MDHTWKGRSDKEVLYDEDTSDEVIRDVLDHTSARLSAALARKAEKIEDPKAREEIKERSIEVWQIQNNLGLSREQMVEKILRMREELDEIKNEG</sequence>
<dbReference type="Proteomes" id="UP000014184">
    <property type="component" value="Unassembled WGS sequence"/>
</dbReference>
<name>A0A9P2T7Y9_THEFU</name>